<evidence type="ECO:0000313" key="10">
    <source>
        <dbReference type="Proteomes" id="UP000641588"/>
    </source>
</evidence>
<evidence type="ECO:0000256" key="6">
    <source>
        <dbReference type="ARBA" id="ARBA00022989"/>
    </source>
</evidence>
<evidence type="ECO:0000256" key="2">
    <source>
        <dbReference type="ARBA" id="ARBA00010145"/>
    </source>
</evidence>
<keyword evidence="3" id="KW-0813">Transport</keyword>
<dbReference type="PANTHER" id="PTHR36838:SF1">
    <property type="entry name" value="SLR1864 PROTEIN"/>
    <property type="match status" value="1"/>
</dbReference>
<evidence type="ECO:0000256" key="7">
    <source>
        <dbReference type="ARBA" id="ARBA00023136"/>
    </source>
</evidence>
<feature type="transmembrane region" description="Helical" evidence="8">
    <location>
        <begin position="192"/>
        <end position="214"/>
    </location>
</feature>
<protein>
    <submittedName>
        <fullName evidence="9">AEC family transporter</fullName>
    </submittedName>
</protein>
<dbReference type="Gene3D" id="1.20.1530.20">
    <property type="match status" value="1"/>
</dbReference>
<dbReference type="AlphaFoldDB" id="A0A972GX70"/>
<name>A0A972GX70_9BACL</name>
<feature type="transmembrane region" description="Helical" evidence="8">
    <location>
        <begin position="6"/>
        <end position="27"/>
    </location>
</feature>
<feature type="transmembrane region" description="Helical" evidence="8">
    <location>
        <begin position="129"/>
        <end position="149"/>
    </location>
</feature>
<reference evidence="9" key="1">
    <citation type="submission" date="2019-10" db="EMBL/GenBank/DDBJ databases">
        <title>Description of Paenibacillus glebae sp. nov.</title>
        <authorList>
            <person name="Carlier A."/>
            <person name="Qi S."/>
        </authorList>
    </citation>
    <scope>NUCLEOTIDE SEQUENCE</scope>
    <source>
        <strain evidence="9">LMG 31456</strain>
    </source>
</reference>
<keyword evidence="6 8" id="KW-1133">Transmembrane helix</keyword>
<organism evidence="9 10">
    <name type="scientific">Paenibacillus foliorum</name>
    <dbReference type="NCBI Taxonomy" id="2654974"/>
    <lineage>
        <taxon>Bacteria</taxon>
        <taxon>Bacillati</taxon>
        <taxon>Bacillota</taxon>
        <taxon>Bacilli</taxon>
        <taxon>Bacillales</taxon>
        <taxon>Paenibacillaceae</taxon>
        <taxon>Paenibacillus</taxon>
    </lineage>
</organism>
<evidence type="ECO:0000256" key="1">
    <source>
        <dbReference type="ARBA" id="ARBA00004651"/>
    </source>
</evidence>
<feature type="transmembrane region" description="Helical" evidence="8">
    <location>
        <begin position="39"/>
        <end position="62"/>
    </location>
</feature>
<dbReference type="EMBL" id="WHOD01000130">
    <property type="protein sequence ID" value="NOU98262.1"/>
    <property type="molecule type" value="Genomic_DNA"/>
</dbReference>
<dbReference type="Proteomes" id="UP000641588">
    <property type="component" value="Unassembled WGS sequence"/>
</dbReference>
<keyword evidence="5 8" id="KW-0812">Transmembrane</keyword>
<feature type="transmembrane region" description="Helical" evidence="8">
    <location>
        <begin position="226"/>
        <end position="247"/>
    </location>
</feature>
<sequence length="308" mass="33356">MLLQTFLSTIYHVFLPISLPVIGGALLRRFRGMDTKPISMLALYVLSPALIFVALFNAQISWDDITNTILFSIINILMLWAIALLISKMFALPAAERAGLTMVSTFTNSVNYGLPLVLLAFGQAGLDKASLYVIVQMIIVNTLGVYFAARSQFSVKNAVLSIFKMPSIYAAVLATLAKTLELQIPDALYKGFTLMADSYSPVVLAILGAQMVSVKSTVLPISYKKAFWAGILLRLLAAPVLAYITLSCLGVEGILFSVILVLASMPAAVNAVLLAEQFNAAPQFVSKSILWTTLASFLVLPTILLLLQ</sequence>
<feature type="transmembrane region" description="Helical" evidence="8">
    <location>
        <begin position="98"/>
        <end position="123"/>
    </location>
</feature>
<dbReference type="Pfam" id="PF03547">
    <property type="entry name" value="Mem_trans"/>
    <property type="match status" value="1"/>
</dbReference>
<evidence type="ECO:0000256" key="3">
    <source>
        <dbReference type="ARBA" id="ARBA00022448"/>
    </source>
</evidence>
<comment type="subcellular location">
    <subcellularLocation>
        <location evidence="1">Cell membrane</location>
        <topology evidence="1">Multi-pass membrane protein</topology>
    </subcellularLocation>
</comment>
<comment type="caution">
    <text evidence="9">The sequence shown here is derived from an EMBL/GenBank/DDBJ whole genome shotgun (WGS) entry which is preliminary data.</text>
</comment>
<feature type="transmembrane region" description="Helical" evidence="8">
    <location>
        <begin position="288"/>
        <end position="307"/>
    </location>
</feature>
<evidence type="ECO:0000256" key="8">
    <source>
        <dbReference type="SAM" id="Phobius"/>
    </source>
</evidence>
<dbReference type="GO" id="GO:0005886">
    <property type="term" value="C:plasma membrane"/>
    <property type="evidence" value="ECO:0007669"/>
    <property type="project" value="UniProtKB-SubCell"/>
</dbReference>
<dbReference type="GO" id="GO:0055085">
    <property type="term" value="P:transmembrane transport"/>
    <property type="evidence" value="ECO:0007669"/>
    <property type="project" value="InterPro"/>
</dbReference>
<keyword evidence="10" id="KW-1185">Reference proteome</keyword>
<dbReference type="InterPro" id="IPR004776">
    <property type="entry name" value="Mem_transp_PIN-like"/>
</dbReference>
<comment type="similarity">
    <text evidence="2">Belongs to the auxin efflux carrier (TC 2.A.69) family.</text>
</comment>
<evidence type="ECO:0000313" key="9">
    <source>
        <dbReference type="EMBL" id="NOU98262.1"/>
    </source>
</evidence>
<evidence type="ECO:0000256" key="5">
    <source>
        <dbReference type="ARBA" id="ARBA00022692"/>
    </source>
</evidence>
<feature type="transmembrane region" description="Helical" evidence="8">
    <location>
        <begin position="161"/>
        <end position="180"/>
    </location>
</feature>
<keyword evidence="7 8" id="KW-0472">Membrane</keyword>
<dbReference type="PANTHER" id="PTHR36838">
    <property type="entry name" value="AUXIN EFFLUX CARRIER FAMILY PROTEIN"/>
    <property type="match status" value="1"/>
</dbReference>
<feature type="transmembrane region" description="Helical" evidence="8">
    <location>
        <begin position="253"/>
        <end position="276"/>
    </location>
</feature>
<accession>A0A972GX70</accession>
<feature type="transmembrane region" description="Helical" evidence="8">
    <location>
        <begin position="68"/>
        <end position="86"/>
    </location>
</feature>
<proteinExistence type="inferred from homology"/>
<gene>
    <name evidence="9" type="ORF">GC093_34320</name>
</gene>
<evidence type="ECO:0000256" key="4">
    <source>
        <dbReference type="ARBA" id="ARBA00022475"/>
    </source>
</evidence>
<keyword evidence="4" id="KW-1003">Cell membrane</keyword>
<dbReference type="InterPro" id="IPR038770">
    <property type="entry name" value="Na+/solute_symporter_sf"/>
</dbReference>